<organism evidence="3 4">
    <name type="scientific">Sinomonas cellulolyticus</name>
    <dbReference type="NCBI Taxonomy" id="2801916"/>
    <lineage>
        <taxon>Bacteria</taxon>
        <taxon>Bacillati</taxon>
        <taxon>Actinomycetota</taxon>
        <taxon>Actinomycetes</taxon>
        <taxon>Micrococcales</taxon>
        <taxon>Micrococcaceae</taxon>
        <taxon>Sinomonas</taxon>
    </lineage>
</organism>
<evidence type="ECO:0000259" key="2">
    <source>
        <dbReference type="Pfam" id="PF11706"/>
    </source>
</evidence>
<evidence type="ECO:0000313" key="3">
    <source>
        <dbReference type="EMBL" id="MBL0705950.1"/>
    </source>
</evidence>
<feature type="compositionally biased region" description="Acidic residues" evidence="1">
    <location>
        <begin position="70"/>
        <end position="84"/>
    </location>
</feature>
<dbReference type="InterPro" id="IPR021005">
    <property type="entry name" value="Znf_CGNR"/>
</dbReference>
<gene>
    <name evidence="3" type="ORF">JJE72_10575</name>
</gene>
<dbReference type="InterPro" id="IPR010852">
    <property type="entry name" value="ABATE"/>
</dbReference>
<dbReference type="Proteomes" id="UP000639051">
    <property type="component" value="Unassembled WGS sequence"/>
</dbReference>
<dbReference type="Gene3D" id="1.10.3300.10">
    <property type="entry name" value="Jann2411-like domain"/>
    <property type="match status" value="1"/>
</dbReference>
<feature type="region of interest" description="Disordered" evidence="1">
    <location>
        <begin position="65"/>
        <end position="107"/>
    </location>
</feature>
<dbReference type="PANTHER" id="PTHR35525:SF3">
    <property type="entry name" value="BLL6575 PROTEIN"/>
    <property type="match status" value="1"/>
</dbReference>
<sequence>MASNRPGEPEGSRALLLLLRTAPVPGLPEGLHYPSQLRAIGEAAGLSMEAEFSLEQVIAQTRRRLGWESGEGEGESPGEGEGEAGEGPGENAASDAGPYGCPGPTLDDVRPAARLRDRLAAALRADSDAMCAKLLTELSIEWELHPGLDALCQPITVSRQEGFLPQLARELVMSAMGFAATGRRSGLRHCSEPWCGLPFLDGSRDGRGRYCSTRCSGRAKARRRRDRLETHRQGEPS</sequence>
<reference evidence="3 4" key="1">
    <citation type="submission" date="2021-01" db="EMBL/GenBank/DDBJ databases">
        <title>Genome public.</title>
        <authorList>
            <person name="Liu C."/>
            <person name="Sun Q."/>
        </authorList>
    </citation>
    <scope>NUCLEOTIDE SEQUENCE [LARGE SCALE GENOMIC DNA]</scope>
    <source>
        <strain evidence="3 4">JC656</strain>
    </source>
</reference>
<comment type="caution">
    <text evidence="3">The sequence shown here is derived from an EMBL/GenBank/DDBJ whole genome shotgun (WGS) entry which is preliminary data.</text>
</comment>
<dbReference type="EMBL" id="JAERRC010000024">
    <property type="protein sequence ID" value="MBL0705950.1"/>
    <property type="molecule type" value="Genomic_DNA"/>
</dbReference>
<dbReference type="InterPro" id="IPR023286">
    <property type="entry name" value="ABATE_dom_sf"/>
</dbReference>
<proteinExistence type="predicted"/>
<keyword evidence="4" id="KW-1185">Reference proteome</keyword>
<accession>A0ABS1K2U7</accession>
<protein>
    <submittedName>
        <fullName evidence="3">CGNR zinc finger domain-containing protein</fullName>
    </submittedName>
</protein>
<dbReference type="PANTHER" id="PTHR35525">
    <property type="entry name" value="BLL6575 PROTEIN"/>
    <property type="match status" value="1"/>
</dbReference>
<dbReference type="RefSeq" id="WP_189692488.1">
    <property type="nucleotide sequence ID" value="NZ_BNCM01000002.1"/>
</dbReference>
<dbReference type="SUPFAM" id="SSF160904">
    <property type="entry name" value="Jann2411-like"/>
    <property type="match status" value="1"/>
</dbReference>
<name>A0ABS1K2U7_9MICC</name>
<evidence type="ECO:0000313" key="4">
    <source>
        <dbReference type="Proteomes" id="UP000639051"/>
    </source>
</evidence>
<dbReference type="Pfam" id="PF11706">
    <property type="entry name" value="zf-CGNR"/>
    <property type="match status" value="1"/>
</dbReference>
<feature type="domain" description="Zinc finger CGNR" evidence="2">
    <location>
        <begin position="187"/>
        <end position="227"/>
    </location>
</feature>
<evidence type="ECO:0000256" key="1">
    <source>
        <dbReference type="SAM" id="MobiDB-lite"/>
    </source>
</evidence>